<accession>A0A6J2TE16</accession>
<protein>
    <submittedName>
        <fullName evidence="2">Uncharacterized protein LOC115623840</fullName>
    </submittedName>
</protein>
<dbReference type="Proteomes" id="UP000504634">
    <property type="component" value="Unplaced"/>
</dbReference>
<gene>
    <name evidence="2" type="primary">LOC115623840</name>
</gene>
<proteinExistence type="predicted"/>
<organism evidence="1 2">
    <name type="scientific">Drosophila lebanonensis</name>
    <name type="common">Fruit fly</name>
    <name type="synonym">Scaptodrosophila lebanonensis</name>
    <dbReference type="NCBI Taxonomy" id="7225"/>
    <lineage>
        <taxon>Eukaryota</taxon>
        <taxon>Metazoa</taxon>
        <taxon>Ecdysozoa</taxon>
        <taxon>Arthropoda</taxon>
        <taxon>Hexapoda</taxon>
        <taxon>Insecta</taxon>
        <taxon>Pterygota</taxon>
        <taxon>Neoptera</taxon>
        <taxon>Endopterygota</taxon>
        <taxon>Diptera</taxon>
        <taxon>Brachycera</taxon>
        <taxon>Muscomorpha</taxon>
        <taxon>Ephydroidea</taxon>
        <taxon>Drosophilidae</taxon>
        <taxon>Scaptodrosophila</taxon>
    </lineage>
</organism>
<evidence type="ECO:0000313" key="1">
    <source>
        <dbReference type="Proteomes" id="UP000504634"/>
    </source>
</evidence>
<reference evidence="2" key="1">
    <citation type="submission" date="2025-08" db="UniProtKB">
        <authorList>
            <consortium name="RefSeq"/>
        </authorList>
    </citation>
    <scope>IDENTIFICATION</scope>
    <source>
        <strain evidence="2">11010-0011.00</strain>
        <tissue evidence="2">Whole body</tissue>
    </source>
</reference>
<dbReference type="GO" id="GO:0048487">
    <property type="term" value="F:beta-tubulin binding"/>
    <property type="evidence" value="ECO:0007669"/>
    <property type="project" value="InterPro"/>
</dbReference>
<dbReference type="AlphaFoldDB" id="A0A6J2TE16"/>
<sequence length="135" mass="15811">MDDPRMRNLQVQLNTLRFQLHRHGFCMQQIGAAEERLSKTLQNRNIHKQLVQVGQVQDFQVLLDDTKQRIKQQMVILQKFLDYNGDLSETNLYEQCQELLKETKEAFEKVEKDNQSCAVNQNETACPESELDSPD</sequence>
<name>A0A6J2TE16_DROLE</name>
<dbReference type="RefSeq" id="XP_030374244.1">
    <property type="nucleotide sequence ID" value="XM_030518384.1"/>
</dbReference>
<evidence type="ECO:0000313" key="2">
    <source>
        <dbReference type="RefSeq" id="XP_030374244.1"/>
    </source>
</evidence>
<dbReference type="SUPFAM" id="SSF46988">
    <property type="entry name" value="Tubulin chaperone cofactor A"/>
    <property type="match status" value="1"/>
</dbReference>
<keyword evidence="1" id="KW-1185">Reference proteome</keyword>
<dbReference type="GO" id="GO:0007023">
    <property type="term" value="P:post-chaperonin tubulin folding pathway"/>
    <property type="evidence" value="ECO:0007669"/>
    <property type="project" value="InterPro"/>
</dbReference>
<dbReference type="GeneID" id="115623840"/>
<dbReference type="InterPro" id="IPR036126">
    <property type="entry name" value="TBCA_sf"/>
</dbReference>
<dbReference type="GO" id="GO:0007021">
    <property type="term" value="P:tubulin complex assembly"/>
    <property type="evidence" value="ECO:0007669"/>
    <property type="project" value="InterPro"/>
</dbReference>
<dbReference type="OrthoDB" id="7852566at2759"/>